<evidence type="ECO:0000313" key="2">
    <source>
        <dbReference type="Proteomes" id="UP000254181"/>
    </source>
</evidence>
<protein>
    <submittedName>
        <fullName evidence="1">Uncharacterized protein</fullName>
    </submittedName>
</protein>
<proteinExistence type="predicted"/>
<dbReference type="Proteomes" id="UP000254181">
    <property type="component" value="Unassembled WGS sequence"/>
</dbReference>
<gene>
    <name evidence="1" type="ORF">NCTC9075_05294</name>
</gene>
<dbReference type="AlphaFoldDB" id="A0A377KDR7"/>
<reference evidence="1 2" key="1">
    <citation type="submission" date="2018-06" db="EMBL/GenBank/DDBJ databases">
        <authorList>
            <consortium name="Pathogen Informatics"/>
            <person name="Doyle S."/>
        </authorList>
    </citation>
    <scope>NUCLEOTIDE SEQUENCE [LARGE SCALE GENOMIC DNA]</scope>
    <source>
        <strain evidence="1 2">NCTC9075</strain>
    </source>
</reference>
<sequence length="88" mass="10487">MRFCHVFAPAWFYVQKTFFTQCRITDSFEILNRAAASRVVSFFTQRLQDNRQSKLRSVEVIFPCDTINIVELPVSYLTQQMFFQHQNV</sequence>
<dbReference type="EMBL" id="UGEM01000004">
    <property type="protein sequence ID" value="STP21832.1"/>
    <property type="molecule type" value="Genomic_DNA"/>
</dbReference>
<organism evidence="1 2">
    <name type="scientific">Escherichia coli</name>
    <dbReference type="NCBI Taxonomy" id="562"/>
    <lineage>
        <taxon>Bacteria</taxon>
        <taxon>Pseudomonadati</taxon>
        <taxon>Pseudomonadota</taxon>
        <taxon>Gammaproteobacteria</taxon>
        <taxon>Enterobacterales</taxon>
        <taxon>Enterobacteriaceae</taxon>
        <taxon>Escherichia</taxon>
    </lineage>
</organism>
<name>A0A377KDR7_ECOLX</name>
<accession>A0A377KDR7</accession>
<evidence type="ECO:0000313" key="1">
    <source>
        <dbReference type="EMBL" id="STP21832.1"/>
    </source>
</evidence>